<reference evidence="9" key="1">
    <citation type="submission" date="2018-02" db="EMBL/GenBank/DDBJ databases">
        <title>Phenotypic and genomic properties of facultatively anaerobic sulfur-reducing natronoarchaea from hypersaline soda lakes.</title>
        <authorList>
            <person name="Sorokin D.Y."/>
            <person name="Kublanov I.V."/>
            <person name="Roman P."/>
            <person name="Sinninghe Damste J.S."/>
            <person name="Golyshin P.N."/>
            <person name="Rojo D."/>
            <person name="Ciordia S."/>
            <person name="Mena M.D.C."/>
            <person name="Ferrer M."/>
            <person name="Messina E."/>
            <person name="Smedile F."/>
            <person name="La Spada G."/>
            <person name="La Cono V."/>
            <person name="Yakimov M.M."/>
        </authorList>
    </citation>
    <scope>NUCLEOTIDE SEQUENCE [LARGE SCALE GENOMIC DNA]</scope>
    <source>
        <strain evidence="9">AArc-Mg</strain>
    </source>
</reference>
<keyword evidence="4 7" id="KW-0812">Transmembrane</keyword>
<evidence type="ECO:0000256" key="5">
    <source>
        <dbReference type="ARBA" id="ARBA00022989"/>
    </source>
</evidence>
<dbReference type="GO" id="GO:0005886">
    <property type="term" value="C:plasma membrane"/>
    <property type="evidence" value="ECO:0007669"/>
    <property type="project" value="UniProtKB-SubCell"/>
</dbReference>
<keyword evidence="3" id="KW-1003">Cell membrane</keyword>
<dbReference type="KEGG" id="nag:AArcMg_1185"/>
<gene>
    <name evidence="8" type="ORF">AArcMg_1185</name>
</gene>
<keyword evidence="5 7" id="KW-1133">Transmembrane helix</keyword>
<sequence>MGPMSDLAGTVLLAAAAVVVVLAALVLYRVVAGPTTHDRVMAVNVIGTSIVMVLALISAGLDRPEYLDIAIVYALLNFVLSLVVGRFTYDAEGVDW</sequence>
<evidence type="ECO:0000313" key="8">
    <source>
        <dbReference type="EMBL" id="AXR81201.1"/>
    </source>
</evidence>
<feature type="transmembrane region" description="Helical" evidence="7">
    <location>
        <begin position="69"/>
        <end position="89"/>
    </location>
</feature>
<dbReference type="AlphaFoldDB" id="A0A346PNV6"/>
<keyword evidence="9" id="KW-1185">Reference proteome</keyword>
<feature type="transmembrane region" description="Helical" evidence="7">
    <location>
        <begin position="39"/>
        <end position="57"/>
    </location>
</feature>
<dbReference type="GO" id="GO:0015385">
    <property type="term" value="F:sodium:proton antiporter activity"/>
    <property type="evidence" value="ECO:0007669"/>
    <property type="project" value="TreeGrafter"/>
</dbReference>
<dbReference type="EMBL" id="CP027033">
    <property type="protein sequence ID" value="AXR81201.1"/>
    <property type="molecule type" value="Genomic_DNA"/>
</dbReference>
<dbReference type="NCBIfam" id="NF009244">
    <property type="entry name" value="PRK12599.1-3"/>
    <property type="match status" value="1"/>
</dbReference>
<accession>A0A346PNV6</accession>
<keyword evidence="6 7" id="KW-0472">Membrane</keyword>
<dbReference type="Pfam" id="PF04066">
    <property type="entry name" value="MrpF_PhaF"/>
    <property type="match status" value="1"/>
</dbReference>
<protein>
    <submittedName>
        <fullName evidence="8">Multiple resistance and pH regulation protein F</fullName>
    </submittedName>
</protein>
<name>A0A346PNV6_9EURY</name>
<organism evidence="8 9">
    <name type="scientific">Natrarchaeobaculum sulfurireducens</name>
    <dbReference type="NCBI Taxonomy" id="2044521"/>
    <lineage>
        <taxon>Archaea</taxon>
        <taxon>Methanobacteriati</taxon>
        <taxon>Methanobacteriota</taxon>
        <taxon>Stenosarchaea group</taxon>
        <taxon>Halobacteria</taxon>
        <taxon>Halobacteriales</taxon>
        <taxon>Natrialbaceae</taxon>
        <taxon>Natrarchaeobaculum</taxon>
    </lineage>
</organism>
<evidence type="ECO:0000256" key="3">
    <source>
        <dbReference type="ARBA" id="ARBA00022475"/>
    </source>
</evidence>
<proteinExistence type="predicted"/>
<evidence type="ECO:0000313" key="9">
    <source>
        <dbReference type="Proteomes" id="UP000258613"/>
    </source>
</evidence>
<evidence type="ECO:0000256" key="2">
    <source>
        <dbReference type="ARBA" id="ARBA00022448"/>
    </source>
</evidence>
<evidence type="ECO:0000256" key="1">
    <source>
        <dbReference type="ARBA" id="ARBA00004651"/>
    </source>
</evidence>
<evidence type="ECO:0000256" key="4">
    <source>
        <dbReference type="ARBA" id="ARBA00022692"/>
    </source>
</evidence>
<dbReference type="Proteomes" id="UP000258613">
    <property type="component" value="Chromosome"/>
</dbReference>
<dbReference type="PANTHER" id="PTHR34702">
    <property type="entry name" value="NA(+)/H(+) ANTIPORTER SUBUNIT F1"/>
    <property type="match status" value="1"/>
</dbReference>
<comment type="subcellular location">
    <subcellularLocation>
        <location evidence="1">Cell membrane</location>
        <topology evidence="1">Multi-pass membrane protein</topology>
    </subcellularLocation>
</comment>
<keyword evidence="2" id="KW-0813">Transport</keyword>
<dbReference type="PANTHER" id="PTHR34702:SF1">
    <property type="entry name" value="NA(+)_H(+) ANTIPORTER SUBUNIT F"/>
    <property type="match status" value="1"/>
</dbReference>
<evidence type="ECO:0000256" key="7">
    <source>
        <dbReference type="SAM" id="Phobius"/>
    </source>
</evidence>
<dbReference type="InterPro" id="IPR007208">
    <property type="entry name" value="MrpF/PhaF-like"/>
</dbReference>
<evidence type="ECO:0000256" key="6">
    <source>
        <dbReference type="ARBA" id="ARBA00023136"/>
    </source>
</evidence>